<evidence type="ECO:0000256" key="8">
    <source>
        <dbReference type="ARBA" id="ARBA00050025"/>
    </source>
</evidence>
<evidence type="ECO:0000259" key="10">
    <source>
        <dbReference type="Pfam" id="PF00909"/>
    </source>
</evidence>
<feature type="transmembrane region" description="Helical" evidence="9">
    <location>
        <begin position="165"/>
        <end position="187"/>
    </location>
</feature>
<comment type="similarity">
    <text evidence="2 9">Belongs to the ammonia transporter channel (TC 1.A.11.2) family.</text>
</comment>
<dbReference type="GO" id="GO:0005886">
    <property type="term" value="C:plasma membrane"/>
    <property type="evidence" value="ECO:0007669"/>
    <property type="project" value="UniProtKB-SubCell"/>
</dbReference>
<feature type="transmembrane region" description="Helical" evidence="9">
    <location>
        <begin position="93"/>
        <end position="114"/>
    </location>
</feature>
<keyword evidence="12" id="KW-1185">Reference proteome</keyword>
<dbReference type="PROSITE" id="PS01219">
    <property type="entry name" value="AMMONIUM_TRANSP"/>
    <property type="match status" value="1"/>
</dbReference>
<organism evidence="11 12">
    <name type="scientific">Citricoccus muralis</name>
    <dbReference type="NCBI Taxonomy" id="169134"/>
    <lineage>
        <taxon>Bacteria</taxon>
        <taxon>Bacillati</taxon>
        <taxon>Actinomycetota</taxon>
        <taxon>Actinomycetes</taxon>
        <taxon>Micrococcales</taxon>
        <taxon>Micrococcaceae</taxon>
        <taxon>Citricoccus</taxon>
    </lineage>
</organism>
<sequence length="410" mass="42797">MEATDLAWLLAAFALVLLMFPGLALFYGGMLGSRHTLNMIMMVMGALAVTAVFYVVIGHGLVLGDSIGGFIGNPVEMLGFESLMTDDGSGSTFWGAFYVLFAGISIAIVASGAAGRMKFGAWLGFAALWLLLVYSPIAHWVFAFDDEEAGVTGGWLRNVVQLHDFAGGTAVHMNAGMAALALALVLGKRKAFPGRPHNLPLAVLGAGLLWVGWIGFNGGTAGGASFLAEYVVLATLLAGCTGMLGFVIVEKFREGRTTTLGMITGLVAGLVGITPSADAVSPIGALLVGLFTGAAVSWLMTLLPKLKIDEPLDAFMVHGMGGIVGTLCVVLFGAAAAPAGITGVLFGGDWDILWRELVAIVATCLYSFVVTFVIAKAMDKVIGLRVDEEIEFAGLDTSLHAESAYHLSRN</sequence>
<keyword evidence="5 9" id="KW-1133">Transmembrane helix</keyword>
<gene>
    <name evidence="11" type="ORF">C8E99_2006</name>
</gene>
<dbReference type="EMBL" id="QREH01000001">
    <property type="protein sequence ID" value="REE04179.1"/>
    <property type="molecule type" value="Genomic_DNA"/>
</dbReference>
<comment type="caution">
    <text evidence="11">The sequence shown here is derived from an EMBL/GenBank/DDBJ whole genome shotgun (WGS) entry which is preliminary data.</text>
</comment>
<evidence type="ECO:0000256" key="6">
    <source>
        <dbReference type="ARBA" id="ARBA00023136"/>
    </source>
</evidence>
<feature type="transmembrane region" description="Helical" evidence="9">
    <location>
        <begin position="315"/>
        <end position="337"/>
    </location>
</feature>
<dbReference type="NCBIfam" id="TIGR00836">
    <property type="entry name" value="amt"/>
    <property type="match status" value="1"/>
</dbReference>
<feature type="transmembrane region" description="Helical" evidence="9">
    <location>
        <begin position="228"/>
        <end position="248"/>
    </location>
</feature>
<feature type="transmembrane region" description="Helical" evidence="9">
    <location>
        <begin position="6"/>
        <end position="27"/>
    </location>
</feature>
<feature type="transmembrane region" description="Helical" evidence="9">
    <location>
        <begin position="260"/>
        <end position="277"/>
    </location>
</feature>
<dbReference type="Pfam" id="PF00909">
    <property type="entry name" value="Ammonium_transp"/>
    <property type="match status" value="1"/>
</dbReference>
<evidence type="ECO:0000256" key="4">
    <source>
        <dbReference type="ARBA" id="ARBA00022692"/>
    </source>
</evidence>
<dbReference type="Proteomes" id="UP000256727">
    <property type="component" value="Unassembled WGS sequence"/>
</dbReference>
<dbReference type="InterPro" id="IPR024041">
    <property type="entry name" value="NH4_transpt_AmtB-like_dom"/>
</dbReference>
<feature type="transmembrane region" description="Helical" evidence="9">
    <location>
        <begin position="199"/>
        <end position="216"/>
    </location>
</feature>
<reference evidence="11 12" key="1">
    <citation type="submission" date="2018-07" db="EMBL/GenBank/DDBJ databases">
        <title>Sequencing the genomes of 1000 actinobacteria strains.</title>
        <authorList>
            <person name="Klenk H.-P."/>
        </authorList>
    </citation>
    <scope>NUCLEOTIDE SEQUENCE [LARGE SCALE GENOMIC DNA]</scope>
    <source>
        <strain evidence="11 12">DSM 14442</strain>
    </source>
</reference>
<dbReference type="PANTHER" id="PTHR43029">
    <property type="entry name" value="AMMONIUM TRANSPORTER MEP2"/>
    <property type="match status" value="1"/>
</dbReference>
<dbReference type="InterPro" id="IPR029020">
    <property type="entry name" value="Ammonium/urea_transptr"/>
</dbReference>
<proteinExistence type="inferred from homology"/>
<dbReference type="InterPro" id="IPR018047">
    <property type="entry name" value="Ammonium_transpt_CS"/>
</dbReference>
<name>A0A3D9LCQ4_9MICC</name>
<accession>A0A3D9LCQ4</accession>
<dbReference type="Gene3D" id="1.10.3430.10">
    <property type="entry name" value="Ammonium transporter AmtB like domains"/>
    <property type="match status" value="1"/>
</dbReference>
<protein>
    <recommendedName>
        <fullName evidence="8 9">Ammonium transporter</fullName>
    </recommendedName>
</protein>
<keyword evidence="4 9" id="KW-0812">Transmembrane</keyword>
<feature type="transmembrane region" description="Helical" evidence="9">
    <location>
        <begin position="283"/>
        <end position="303"/>
    </location>
</feature>
<feature type="domain" description="Ammonium transporter AmtB-like" evidence="10">
    <location>
        <begin position="7"/>
        <end position="405"/>
    </location>
</feature>
<keyword evidence="6 9" id="KW-0472">Membrane</keyword>
<feature type="transmembrane region" description="Helical" evidence="9">
    <location>
        <begin position="121"/>
        <end position="142"/>
    </location>
</feature>
<comment type="subcellular location">
    <subcellularLocation>
        <location evidence="9">Cell membrane</location>
        <topology evidence="9">Multi-pass membrane protein</topology>
    </subcellularLocation>
    <subcellularLocation>
        <location evidence="1">Membrane</location>
        <topology evidence="1">Multi-pass membrane protein</topology>
    </subcellularLocation>
</comment>
<keyword evidence="7 9" id="KW-0924">Ammonia transport</keyword>
<feature type="transmembrane region" description="Helical" evidence="9">
    <location>
        <begin position="357"/>
        <end position="375"/>
    </location>
</feature>
<evidence type="ECO:0000313" key="12">
    <source>
        <dbReference type="Proteomes" id="UP000256727"/>
    </source>
</evidence>
<evidence type="ECO:0000256" key="3">
    <source>
        <dbReference type="ARBA" id="ARBA00022448"/>
    </source>
</evidence>
<evidence type="ECO:0000256" key="2">
    <source>
        <dbReference type="ARBA" id="ARBA00005887"/>
    </source>
</evidence>
<dbReference type="InterPro" id="IPR001905">
    <property type="entry name" value="Ammonium_transpt"/>
</dbReference>
<dbReference type="AlphaFoldDB" id="A0A3D9LCQ4"/>
<dbReference type="SUPFAM" id="SSF111352">
    <property type="entry name" value="Ammonium transporter"/>
    <property type="match status" value="1"/>
</dbReference>
<dbReference type="OrthoDB" id="9814202at2"/>
<evidence type="ECO:0000313" key="11">
    <source>
        <dbReference type="EMBL" id="REE04179.1"/>
    </source>
</evidence>
<evidence type="ECO:0000256" key="1">
    <source>
        <dbReference type="ARBA" id="ARBA00004141"/>
    </source>
</evidence>
<dbReference type="PANTHER" id="PTHR43029:SF10">
    <property type="entry name" value="AMMONIUM TRANSPORTER MEP2"/>
    <property type="match status" value="1"/>
</dbReference>
<evidence type="ECO:0000256" key="7">
    <source>
        <dbReference type="ARBA" id="ARBA00023177"/>
    </source>
</evidence>
<evidence type="ECO:0000256" key="5">
    <source>
        <dbReference type="ARBA" id="ARBA00022989"/>
    </source>
</evidence>
<dbReference type="GO" id="GO:0008519">
    <property type="term" value="F:ammonium channel activity"/>
    <property type="evidence" value="ECO:0007669"/>
    <property type="project" value="InterPro"/>
</dbReference>
<keyword evidence="3 9" id="KW-0813">Transport</keyword>
<dbReference type="RefSeq" id="WP_115932158.1">
    <property type="nucleotide sequence ID" value="NZ_QREH01000001.1"/>
</dbReference>
<feature type="transmembrane region" description="Helical" evidence="9">
    <location>
        <begin position="39"/>
        <end position="57"/>
    </location>
</feature>
<evidence type="ECO:0000256" key="9">
    <source>
        <dbReference type="RuleBase" id="RU362002"/>
    </source>
</evidence>